<comment type="catalytic activity">
    <reaction evidence="10">
        <text>2 superoxide + 2 H(+) = H2O2 + O2</text>
        <dbReference type="Rhea" id="RHEA:20696"/>
        <dbReference type="ChEBI" id="CHEBI:15378"/>
        <dbReference type="ChEBI" id="CHEBI:15379"/>
        <dbReference type="ChEBI" id="CHEBI:16240"/>
        <dbReference type="ChEBI" id="CHEBI:18421"/>
        <dbReference type="EC" id="1.15.1.1"/>
    </reaction>
</comment>
<feature type="chain" id="PRO_5001779427" description="superoxide dismutase" evidence="12">
    <location>
        <begin position="21"/>
        <end position="268"/>
    </location>
</feature>
<dbReference type="InterPro" id="IPR001424">
    <property type="entry name" value="SOD_Cu_Zn_dom"/>
</dbReference>
<feature type="signal peptide" evidence="12">
    <location>
        <begin position="1"/>
        <end position="20"/>
    </location>
</feature>
<evidence type="ECO:0000256" key="4">
    <source>
        <dbReference type="ARBA" id="ARBA00004613"/>
    </source>
</evidence>
<name>A0A084QGW7_STAC4</name>
<organism evidence="14 15">
    <name type="scientific">Stachybotrys chlorohalonatus (strain IBT 40285)</name>
    <dbReference type="NCBI Taxonomy" id="1283841"/>
    <lineage>
        <taxon>Eukaryota</taxon>
        <taxon>Fungi</taxon>
        <taxon>Dikarya</taxon>
        <taxon>Ascomycota</taxon>
        <taxon>Pezizomycotina</taxon>
        <taxon>Sordariomycetes</taxon>
        <taxon>Hypocreomycetidae</taxon>
        <taxon>Hypocreales</taxon>
        <taxon>Stachybotryaceae</taxon>
        <taxon>Stachybotrys</taxon>
    </lineage>
</organism>
<dbReference type="OrthoDB" id="159229at2759"/>
<proteinExistence type="inferred from homology"/>
<keyword evidence="15" id="KW-1185">Reference proteome</keyword>
<comment type="subcellular location">
    <subcellularLocation>
        <location evidence="2">Cell envelope</location>
    </subcellularLocation>
    <subcellularLocation>
        <location evidence="3">Cytoplasm</location>
    </subcellularLocation>
    <subcellularLocation>
        <location evidence="4">Secreted</location>
    </subcellularLocation>
</comment>
<evidence type="ECO:0000256" key="6">
    <source>
        <dbReference type="ARBA" id="ARBA00012682"/>
    </source>
</evidence>
<dbReference type="InterPro" id="IPR036423">
    <property type="entry name" value="SOD-like_Cu/Zn_dom_sf"/>
</dbReference>
<evidence type="ECO:0000256" key="1">
    <source>
        <dbReference type="ARBA" id="ARBA00003917"/>
    </source>
</evidence>
<dbReference type="PANTHER" id="PTHR10003">
    <property type="entry name" value="SUPEROXIDE DISMUTASE CU-ZN -RELATED"/>
    <property type="match status" value="1"/>
</dbReference>
<evidence type="ECO:0000256" key="3">
    <source>
        <dbReference type="ARBA" id="ARBA00004496"/>
    </source>
</evidence>
<accession>A0A084QGW7</accession>
<comment type="similarity">
    <text evidence="5">Belongs to the Cu-Zn superoxide dismutase family.</text>
</comment>
<evidence type="ECO:0000256" key="5">
    <source>
        <dbReference type="ARBA" id="ARBA00010457"/>
    </source>
</evidence>
<dbReference type="GO" id="GO:0005507">
    <property type="term" value="F:copper ion binding"/>
    <property type="evidence" value="ECO:0007669"/>
    <property type="project" value="InterPro"/>
</dbReference>
<dbReference type="Proteomes" id="UP000028524">
    <property type="component" value="Unassembled WGS sequence"/>
</dbReference>
<keyword evidence="7" id="KW-0963">Cytoplasm</keyword>
<dbReference type="GO" id="GO:0005737">
    <property type="term" value="C:cytoplasm"/>
    <property type="evidence" value="ECO:0007669"/>
    <property type="project" value="UniProtKB-SubCell"/>
</dbReference>
<dbReference type="STRING" id="1283841.A0A084QGW7"/>
<dbReference type="Pfam" id="PF00080">
    <property type="entry name" value="Sod_Cu"/>
    <property type="match status" value="1"/>
</dbReference>
<sequence length="268" mass="27130">MHSLSAALPAIAALVGQALAQIAEPVTNNPVGPTYRATLPDEPFFAGAAIEGNVRGSITGQATEDGTGVEFTVEFDNLPAEGGPFGYHLHAAPVVDGNCTSALAHLDPYQRGQVAPCDAANPQTCEVGDLSGKHGSIEAGPFSATYVDNFASTLEGIGAFFGNRSIVIHYANSTRLTCANFELIADAEPSQPPMSNTTSTTPSMTSTMTSTMSHSATTPGQPIGTGGMTTSAPSGPGATETPLPAAASVSQLSLPLLIAGLAAVLFAL</sequence>
<dbReference type="GO" id="GO:0004784">
    <property type="term" value="F:superoxide dismutase activity"/>
    <property type="evidence" value="ECO:0007669"/>
    <property type="project" value="UniProtKB-EC"/>
</dbReference>
<evidence type="ECO:0000256" key="2">
    <source>
        <dbReference type="ARBA" id="ARBA00004196"/>
    </source>
</evidence>
<evidence type="ECO:0000313" key="14">
    <source>
        <dbReference type="EMBL" id="KFA63202.1"/>
    </source>
</evidence>
<comment type="function">
    <text evidence="1">Destroys radicals which are normally produced within the cells and which are toxic to biological systems.</text>
</comment>
<reference evidence="14 15" key="1">
    <citation type="journal article" date="2014" name="BMC Genomics">
        <title>Comparative genome sequencing reveals chemotype-specific gene clusters in the toxigenic black mold Stachybotrys.</title>
        <authorList>
            <person name="Semeiks J."/>
            <person name="Borek D."/>
            <person name="Otwinowski Z."/>
            <person name="Grishin N.V."/>
        </authorList>
    </citation>
    <scope>NUCLEOTIDE SEQUENCE [LARGE SCALE GENOMIC DNA]</scope>
    <source>
        <strain evidence="14 15">IBT 40285</strain>
    </source>
</reference>
<dbReference type="SUPFAM" id="SSF49329">
    <property type="entry name" value="Cu,Zn superoxide dismutase-like"/>
    <property type="match status" value="1"/>
</dbReference>
<dbReference type="AlphaFoldDB" id="A0A084QGW7"/>
<keyword evidence="12" id="KW-0732">Signal</keyword>
<dbReference type="FunFam" id="2.60.40.200:FF:000007">
    <property type="entry name" value="Cell surface Cu-only superoxide dismutase 5"/>
    <property type="match status" value="1"/>
</dbReference>
<dbReference type="InterPro" id="IPR024134">
    <property type="entry name" value="SOD_Cu/Zn_/chaperone"/>
</dbReference>
<evidence type="ECO:0000313" key="15">
    <source>
        <dbReference type="Proteomes" id="UP000028524"/>
    </source>
</evidence>
<evidence type="ECO:0000256" key="7">
    <source>
        <dbReference type="ARBA" id="ARBA00022490"/>
    </source>
</evidence>
<protein>
    <recommendedName>
        <fullName evidence="6">superoxide dismutase</fullName>
        <ecNumber evidence="6">1.15.1.1</ecNumber>
    </recommendedName>
</protein>
<feature type="compositionally biased region" description="Low complexity" evidence="11">
    <location>
        <begin position="193"/>
        <end position="219"/>
    </location>
</feature>
<feature type="region of interest" description="Disordered" evidence="11">
    <location>
        <begin position="188"/>
        <end position="242"/>
    </location>
</feature>
<evidence type="ECO:0000256" key="9">
    <source>
        <dbReference type="ARBA" id="ARBA00022862"/>
    </source>
</evidence>
<evidence type="ECO:0000256" key="11">
    <source>
        <dbReference type="SAM" id="MobiDB-lite"/>
    </source>
</evidence>
<dbReference type="OMA" id="TRITCAD"/>
<dbReference type="Gene3D" id="2.60.40.200">
    <property type="entry name" value="Superoxide dismutase, copper/zinc binding domain"/>
    <property type="match status" value="1"/>
</dbReference>
<dbReference type="HOGENOM" id="CLU_063073_0_0_1"/>
<evidence type="ECO:0000256" key="10">
    <source>
        <dbReference type="ARBA" id="ARBA00049204"/>
    </source>
</evidence>
<keyword evidence="9" id="KW-0049">Antioxidant</keyword>
<dbReference type="EMBL" id="KL660754">
    <property type="protein sequence ID" value="KFA63202.1"/>
    <property type="molecule type" value="Genomic_DNA"/>
</dbReference>
<dbReference type="GO" id="GO:0005576">
    <property type="term" value="C:extracellular region"/>
    <property type="evidence" value="ECO:0007669"/>
    <property type="project" value="UniProtKB-SubCell"/>
</dbReference>
<dbReference type="InParanoid" id="A0A084QGW7"/>
<gene>
    <name evidence="14" type="ORF">S40285_03249</name>
</gene>
<evidence type="ECO:0000256" key="8">
    <source>
        <dbReference type="ARBA" id="ARBA00022525"/>
    </source>
</evidence>
<evidence type="ECO:0000256" key="12">
    <source>
        <dbReference type="SAM" id="SignalP"/>
    </source>
</evidence>
<dbReference type="EC" id="1.15.1.1" evidence="6"/>
<keyword evidence="8" id="KW-0964">Secreted</keyword>
<evidence type="ECO:0000259" key="13">
    <source>
        <dbReference type="Pfam" id="PF00080"/>
    </source>
</evidence>
<feature type="domain" description="Superoxide dismutase copper/zinc binding" evidence="13">
    <location>
        <begin position="54"/>
        <end position="171"/>
    </location>
</feature>